<feature type="transmembrane region" description="Helical" evidence="2">
    <location>
        <begin position="189"/>
        <end position="209"/>
    </location>
</feature>
<proteinExistence type="predicted"/>
<dbReference type="InterPro" id="IPR003675">
    <property type="entry name" value="Rce1/LyrA-like_dom"/>
</dbReference>
<feature type="transmembrane region" description="Helical" evidence="2">
    <location>
        <begin position="215"/>
        <end position="231"/>
    </location>
</feature>
<dbReference type="EMBL" id="JAPVES010000030">
    <property type="protein sequence ID" value="MCZ3372028.1"/>
    <property type="molecule type" value="Genomic_DNA"/>
</dbReference>
<name>A0A9E4ZUD8_9EURY</name>
<evidence type="ECO:0000256" key="2">
    <source>
        <dbReference type="SAM" id="Phobius"/>
    </source>
</evidence>
<dbReference type="PANTHER" id="PTHR10098">
    <property type="entry name" value="RAPSYN-RELATED"/>
    <property type="match status" value="1"/>
</dbReference>
<keyword evidence="6" id="KW-1185">Reference proteome</keyword>
<dbReference type="PROSITE" id="PS50005">
    <property type="entry name" value="TPR"/>
    <property type="match status" value="3"/>
</dbReference>
<dbReference type="Pfam" id="PF13424">
    <property type="entry name" value="TPR_12"/>
    <property type="match status" value="2"/>
</dbReference>
<dbReference type="RefSeq" id="WP_052375940.1">
    <property type="nucleotide sequence ID" value="NZ_JAPVER010000018.1"/>
</dbReference>
<dbReference type="EMBL" id="JAPVER010000018">
    <property type="protein sequence ID" value="MCZ3364281.1"/>
    <property type="molecule type" value="Genomic_DNA"/>
</dbReference>
<organism evidence="4 6">
    <name type="scientific">Methanobacterium veterum</name>
    <dbReference type="NCBI Taxonomy" id="408577"/>
    <lineage>
        <taxon>Archaea</taxon>
        <taxon>Methanobacteriati</taxon>
        <taxon>Methanobacteriota</taxon>
        <taxon>Methanomada group</taxon>
        <taxon>Methanobacteria</taxon>
        <taxon>Methanobacteriales</taxon>
        <taxon>Methanobacteriaceae</taxon>
        <taxon>Methanobacterium</taxon>
    </lineage>
</organism>
<feature type="transmembrane region" description="Helical" evidence="2">
    <location>
        <begin position="295"/>
        <end position="315"/>
    </location>
</feature>
<keyword evidence="2" id="KW-1133">Transmembrane helix</keyword>
<dbReference type="GO" id="GO:0080120">
    <property type="term" value="P:CAAX-box protein maturation"/>
    <property type="evidence" value="ECO:0007669"/>
    <property type="project" value="UniProtKB-ARBA"/>
</dbReference>
<feature type="repeat" description="TPR" evidence="1">
    <location>
        <begin position="86"/>
        <end position="119"/>
    </location>
</feature>
<sequence length="445" mass="50013">MDKMDAKMAFDLGNTSYGQGRLEEAISYYKKAVSLFKNTNDPRREADALLGIGDSYISLNKPEEAQKYYNSSLNLYNAAADITGEGYALTGLGIVFERYKNYEEAREYYEKSIKKFQKAGDYKRAGMVSNLIANTFELQDAFEDAVMDYKRSLELFEKVKDREREARVKDAMRDIEPKRYRIRSSKKDIAALIVYFIAISAAEISVTYVNMQMGLVLEMVILFALLIHSSFHESYNFSTLLRSMMALPMIRIIGLSIPIMQIQPLYWFPIIAVPLFAASYTLIRAQKLTRKKIGLVLGNIPLQLTIALSGIILGFTEYLILKPAPLISTLSVETVLFGAVILTISTGFAEELLFRGILQKNAENVFGKVFGLLYASILFTALHVGWQSGLDLAFVFGVAIFYGYAFQKTRSLLGVTLSHGISNSFLFLIMPFIFPAVAPYLATIL</sequence>
<feature type="repeat" description="TPR" evidence="1">
    <location>
        <begin position="6"/>
        <end position="39"/>
    </location>
</feature>
<keyword evidence="2" id="KW-0472">Membrane</keyword>
<dbReference type="SMART" id="SM00028">
    <property type="entry name" value="TPR"/>
    <property type="match status" value="4"/>
</dbReference>
<dbReference type="Gene3D" id="1.25.40.10">
    <property type="entry name" value="Tetratricopeptide repeat domain"/>
    <property type="match status" value="1"/>
</dbReference>
<gene>
    <name evidence="5" type="ORF">O3H35_05240</name>
    <name evidence="4" type="ORF">O3H54_00160</name>
</gene>
<feature type="transmembrane region" description="Helical" evidence="2">
    <location>
        <begin position="388"/>
        <end position="405"/>
    </location>
</feature>
<dbReference type="Pfam" id="PF02517">
    <property type="entry name" value="Rce1-like"/>
    <property type="match status" value="1"/>
</dbReference>
<feature type="transmembrane region" description="Helical" evidence="2">
    <location>
        <begin position="243"/>
        <end position="260"/>
    </location>
</feature>
<feature type="transmembrane region" description="Helical" evidence="2">
    <location>
        <begin position="335"/>
        <end position="353"/>
    </location>
</feature>
<feature type="transmembrane region" description="Helical" evidence="2">
    <location>
        <begin position="266"/>
        <end position="283"/>
    </location>
</feature>
<evidence type="ECO:0000256" key="1">
    <source>
        <dbReference type="PROSITE-ProRule" id="PRU00339"/>
    </source>
</evidence>
<dbReference type="Proteomes" id="UP001068021">
    <property type="component" value="Unassembled WGS sequence"/>
</dbReference>
<dbReference type="SUPFAM" id="SSF48452">
    <property type="entry name" value="TPR-like"/>
    <property type="match status" value="1"/>
</dbReference>
<comment type="caution">
    <text evidence="4">The sequence shown here is derived from an EMBL/GenBank/DDBJ whole genome shotgun (WGS) entry which is preliminary data.</text>
</comment>
<evidence type="ECO:0000313" key="5">
    <source>
        <dbReference type="EMBL" id="MCZ3372028.1"/>
    </source>
</evidence>
<dbReference type="AlphaFoldDB" id="A0A9E4ZUD8"/>
<dbReference type="InterPro" id="IPR011990">
    <property type="entry name" value="TPR-like_helical_dom_sf"/>
</dbReference>
<accession>A0A9E4ZUD8</accession>
<evidence type="ECO:0000313" key="6">
    <source>
        <dbReference type="Proteomes" id="UP001068021"/>
    </source>
</evidence>
<protein>
    <submittedName>
        <fullName evidence="4">Tetratricopeptide repeat protein</fullName>
    </submittedName>
</protein>
<evidence type="ECO:0000259" key="3">
    <source>
        <dbReference type="Pfam" id="PF02517"/>
    </source>
</evidence>
<dbReference type="GO" id="GO:0004175">
    <property type="term" value="F:endopeptidase activity"/>
    <property type="evidence" value="ECO:0007669"/>
    <property type="project" value="UniProtKB-ARBA"/>
</dbReference>
<feature type="transmembrane region" description="Helical" evidence="2">
    <location>
        <begin position="365"/>
        <end position="382"/>
    </location>
</feature>
<evidence type="ECO:0000313" key="4">
    <source>
        <dbReference type="EMBL" id="MCZ3364281.1"/>
    </source>
</evidence>
<dbReference type="PANTHER" id="PTHR10098:SF106">
    <property type="entry name" value="TETRATRICOPEPTIDE REPEAT PROTEIN 28-LIKE PROTEIN"/>
    <property type="match status" value="1"/>
</dbReference>
<dbReference type="InterPro" id="IPR019734">
    <property type="entry name" value="TPR_rpt"/>
</dbReference>
<dbReference type="Proteomes" id="UP001074446">
    <property type="component" value="Unassembled WGS sequence"/>
</dbReference>
<feature type="repeat" description="TPR" evidence="1">
    <location>
        <begin position="46"/>
        <end position="79"/>
    </location>
</feature>
<keyword evidence="1" id="KW-0802">TPR repeat</keyword>
<feature type="domain" description="CAAX prenyl protease 2/Lysostaphin resistance protein A-like" evidence="3">
    <location>
        <begin position="335"/>
        <end position="424"/>
    </location>
</feature>
<reference evidence="4" key="1">
    <citation type="submission" date="2022-12" db="EMBL/GenBank/DDBJ databases">
        <title>Reclassification of two methanogenic archaea species isolated from the Kolyma lowland permafrost.</title>
        <authorList>
            <person name="Trubitsyn V.E."/>
            <person name="Rivkina E.M."/>
            <person name="Shcherbakova V.A."/>
        </authorList>
    </citation>
    <scope>NUCLEOTIDE SEQUENCE</scope>
    <source>
        <strain evidence="4">M2</strain>
        <strain evidence="5">MK4</strain>
    </source>
</reference>
<keyword evidence="2" id="KW-0812">Transmembrane</keyword>
<feature type="transmembrane region" description="Helical" evidence="2">
    <location>
        <begin position="425"/>
        <end position="442"/>
    </location>
</feature>